<dbReference type="PANTHER" id="PTHR10151:SF120">
    <property type="entry name" value="BIS(5'-ADENOSYL)-TRIPHOSPHATASE"/>
    <property type="match status" value="1"/>
</dbReference>
<gene>
    <name evidence="2" type="ORF">JKA74_00885</name>
</gene>
<sequence>MKNLTLICLLILCFFTSIAQESKKQHVILISIDGLRPDFYLDKKWPAPILQHMAEVGSHAEAVKGIFPSVTYPSHTTMVTGNSPAKHGIYYNAPFEPQGATGEWYWEYESIQSPTLFSLVKEAGLKSGAISWPVTVGAPIDYNLPEIWSLDKNEDRFAPLRKFATPKGFVEEIETKAIGKINNNNFGNDGYFAREQKFAAAASYIFETYQPDLLAVHLIAADHFQHTDGREGYMVERAVSAVDVAIGQIVETVERLGMMEQTTFIISGDHGFVDIHSVLSPNVWLKEAGLISGEEKGAPFKAKFHTSGAAAFLHLNDPKDKKSVEKVNQILNDLPANYKKLFRVLDKNEMAEVGADPNAFVGLAPIEGIAMSSSVTGEALKKGSGGTHGFYPDNSNIYTGFVAYGASIKKGVVLKEMSLVDIAPLIIKLLKLPETETEGIFYPGIIE</sequence>
<feature type="signal peptide" evidence="1">
    <location>
        <begin position="1"/>
        <end position="19"/>
    </location>
</feature>
<dbReference type="EMBL" id="JAEQBW010000001">
    <property type="protein sequence ID" value="MBK6263573.1"/>
    <property type="molecule type" value="Genomic_DNA"/>
</dbReference>
<evidence type="ECO:0000313" key="2">
    <source>
        <dbReference type="EMBL" id="MBK6263573.1"/>
    </source>
</evidence>
<dbReference type="InterPro" id="IPR017850">
    <property type="entry name" value="Alkaline_phosphatase_core_sf"/>
</dbReference>
<dbReference type="InterPro" id="IPR002591">
    <property type="entry name" value="Phosphodiest/P_Trfase"/>
</dbReference>
<dbReference type="CDD" id="cd16018">
    <property type="entry name" value="Enpp"/>
    <property type="match status" value="1"/>
</dbReference>
<dbReference type="GO" id="GO:0016787">
    <property type="term" value="F:hydrolase activity"/>
    <property type="evidence" value="ECO:0007669"/>
    <property type="project" value="UniProtKB-ARBA"/>
</dbReference>
<name>A0A934WV40_9BACT</name>
<dbReference type="SUPFAM" id="SSF53649">
    <property type="entry name" value="Alkaline phosphatase-like"/>
    <property type="match status" value="1"/>
</dbReference>
<keyword evidence="3" id="KW-1185">Reference proteome</keyword>
<dbReference type="Pfam" id="PF01663">
    <property type="entry name" value="Phosphodiest"/>
    <property type="match status" value="1"/>
</dbReference>
<dbReference type="AlphaFoldDB" id="A0A934WV40"/>
<protein>
    <submittedName>
        <fullName evidence="2">Alkaline phosphatase family protein</fullName>
    </submittedName>
</protein>
<accession>A0A934WV40</accession>
<dbReference type="Proteomes" id="UP000611723">
    <property type="component" value="Unassembled WGS sequence"/>
</dbReference>
<evidence type="ECO:0000313" key="3">
    <source>
        <dbReference type="Proteomes" id="UP000611723"/>
    </source>
</evidence>
<keyword evidence="1" id="KW-0732">Signal</keyword>
<evidence type="ECO:0000256" key="1">
    <source>
        <dbReference type="SAM" id="SignalP"/>
    </source>
</evidence>
<feature type="chain" id="PRO_5037896759" evidence="1">
    <location>
        <begin position="20"/>
        <end position="447"/>
    </location>
</feature>
<dbReference type="PANTHER" id="PTHR10151">
    <property type="entry name" value="ECTONUCLEOTIDE PYROPHOSPHATASE/PHOSPHODIESTERASE"/>
    <property type="match status" value="1"/>
</dbReference>
<proteinExistence type="predicted"/>
<dbReference type="Gene3D" id="3.40.720.10">
    <property type="entry name" value="Alkaline Phosphatase, subunit A"/>
    <property type="match status" value="1"/>
</dbReference>
<reference evidence="2" key="1">
    <citation type="submission" date="2021-01" db="EMBL/GenBank/DDBJ databases">
        <title>Marivirga aurantiaca sp. nov., isolated from intertidal surface sediments.</title>
        <authorList>
            <person name="Zhang M."/>
        </authorList>
    </citation>
    <scope>NUCLEOTIDE SEQUENCE</scope>
    <source>
        <strain evidence="2">S37H4</strain>
    </source>
</reference>
<dbReference type="RefSeq" id="WP_201429264.1">
    <property type="nucleotide sequence ID" value="NZ_JAEQBW010000001.1"/>
</dbReference>
<comment type="caution">
    <text evidence="2">The sequence shown here is derived from an EMBL/GenBank/DDBJ whole genome shotgun (WGS) entry which is preliminary data.</text>
</comment>
<organism evidence="2 3">
    <name type="scientific">Marivirga aurantiaca</name>
    <dbReference type="NCBI Taxonomy" id="2802615"/>
    <lineage>
        <taxon>Bacteria</taxon>
        <taxon>Pseudomonadati</taxon>
        <taxon>Bacteroidota</taxon>
        <taxon>Cytophagia</taxon>
        <taxon>Cytophagales</taxon>
        <taxon>Marivirgaceae</taxon>
        <taxon>Marivirga</taxon>
    </lineage>
</organism>